<dbReference type="PANTHER" id="PTHR33099">
    <property type="entry name" value="FE2OG DIOXYGENASE DOMAIN-CONTAINING PROTEIN"/>
    <property type="match status" value="1"/>
</dbReference>
<feature type="compositionally biased region" description="Acidic residues" evidence="1">
    <location>
        <begin position="162"/>
        <end position="172"/>
    </location>
</feature>
<evidence type="ECO:0000313" key="2">
    <source>
        <dbReference type="EMBL" id="KXH68065.1"/>
    </source>
</evidence>
<reference evidence="2 3" key="1">
    <citation type="submission" date="2014-02" db="EMBL/GenBank/DDBJ databases">
        <title>The genome sequence of Colletotrichum salicis CBS 607.94.</title>
        <authorList>
            <person name="Baroncelli R."/>
            <person name="Thon M.R."/>
        </authorList>
    </citation>
    <scope>NUCLEOTIDE SEQUENCE [LARGE SCALE GENOMIC DNA]</scope>
    <source>
        <strain evidence="2 3">CBS 607.94</strain>
    </source>
</reference>
<evidence type="ECO:0000256" key="1">
    <source>
        <dbReference type="SAM" id="MobiDB-lite"/>
    </source>
</evidence>
<evidence type="ECO:0000313" key="3">
    <source>
        <dbReference type="Proteomes" id="UP000070121"/>
    </source>
</evidence>
<sequence length="361" mass="39850">MEHQGGELAVRRPGNTHTFDWAINSDESLVQWAAFSSDCEHEVFEVRSGHRITLTYNLYATAANGDLAGQASAFSPTSLPLYNQILAMLTSDKFKSKDRLLGLYKTHAYPHTEQNMAFRSASRLCAILENPIGYEKQKLDDGEFSDEDTDANSMEKKKELAEELDPEDDPSSEDYNPSRVVGVLSKVCATDMMVEDDSQVQNVIEWAVETQKIKFDASKIVWLNQSNAGKKVQASYIARFNVGERINDLDVGFDGCKITDSNHYSGPPSVTQAVSIFEDSLILKSSSAPLAYAVSTLRTIRPALDRAFGCQMPGEWTKEIGFTIDGPGGELINAIEILREDVVTGTARALLNAPPPRVLRT</sequence>
<organism evidence="2 3">
    <name type="scientific">Colletotrichum salicis</name>
    <dbReference type="NCBI Taxonomy" id="1209931"/>
    <lineage>
        <taxon>Eukaryota</taxon>
        <taxon>Fungi</taxon>
        <taxon>Dikarya</taxon>
        <taxon>Ascomycota</taxon>
        <taxon>Pezizomycotina</taxon>
        <taxon>Sordariomycetes</taxon>
        <taxon>Hypocreomycetidae</taxon>
        <taxon>Glomerellales</taxon>
        <taxon>Glomerellaceae</taxon>
        <taxon>Colletotrichum</taxon>
        <taxon>Colletotrichum acutatum species complex</taxon>
    </lineage>
</organism>
<comment type="caution">
    <text evidence="2">The sequence shown here is derived from an EMBL/GenBank/DDBJ whole genome shotgun (WGS) entry which is preliminary data.</text>
</comment>
<name>A0A135V644_9PEZI</name>
<dbReference type="PANTHER" id="PTHR33099:SF14">
    <property type="entry name" value="PROLYL 4-HYDROXYLASE ALPHA SUBUNIT FE(2+) 2OG DIOXYGENASE DOMAIN-CONTAINING PROTEIN"/>
    <property type="match status" value="1"/>
</dbReference>
<protein>
    <submittedName>
        <fullName evidence="2">Oxidoreductase</fullName>
    </submittedName>
</protein>
<feature type="region of interest" description="Disordered" evidence="1">
    <location>
        <begin position="138"/>
        <end position="176"/>
    </location>
</feature>
<proteinExistence type="predicted"/>
<accession>A0A135V644</accession>
<gene>
    <name evidence="2" type="ORF">CSAL01_05569</name>
</gene>
<dbReference type="OrthoDB" id="27483at2759"/>
<dbReference type="Proteomes" id="UP000070121">
    <property type="component" value="Unassembled WGS sequence"/>
</dbReference>
<dbReference type="EMBL" id="JFFI01000388">
    <property type="protein sequence ID" value="KXH68065.1"/>
    <property type="molecule type" value="Genomic_DNA"/>
</dbReference>
<dbReference type="AlphaFoldDB" id="A0A135V644"/>
<keyword evidence="3" id="KW-1185">Reference proteome</keyword>
<dbReference type="STRING" id="1209931.A0A135V644"/>